<proteinExistence type="predicted"/>
<accession>A0A418V9E5</accession>
<sequence length="947" mass="104065">MTGLTEKGQHSTVSPIAVPTAREARQTLETVRKQQARAAQKPRKFDAGCLEALDVLTSEETPQRQTLTRLGLWNSVTDKALLAYRRDLLHDGYKPRNLPDDALIVGITDNDGTVVAYKYFVVDAVGAGVYLGQDGWSPVWRSGDLRDKSIETEWIVSGELDAAAVHTALQAMGTRNYAVQGVPLQLPLPECLHDLTDRRVYLHSRTAEQRQEWTTLLQAAGARVHVLPADTFRVADATETACDALRVLDAKNLGYRLITTASEAVEVPSPEPDPAPQHEYLEEGGCLLRRYEDSKGRIKTDCLAQFTARIEQDIKRIDHRGQVMHCYLITGTTADGQRLPPLTVPARDFRAMGWLSEWGSRAVVMAGSGRLDHVRTAIQIYSRVTAQETVRYCRTGWTDYEGHPVFLTQGQTLTAGEPIEAVQADLLEEFTHYRLPVPAADSTGAIRASFALTKIAPDALAFPLLAMTYRPVLGVPRYVLLVVGTSGHGKTAYISQFQAHFGSGWNADRLPSSWLSTGMSILEQASSARNVLFAVDDVKFNATVRENEQIKASLNRLINAVGDQKGRSRLNRDAMKVSTTPPPGGAIVISGESALLPFSDAARTVLVQDETNLLASPDSARLLQEATRLAATGVYASSMAAFVQWVARHHARLTDEAFRKDYVYPLREKLGGLGGHARTPDNLADMLACWQVMLTWALDTGALDIEEIRGYWQRAVNTVLQLLSSQSVVLRHANPAGAFLSFLASLLRSKDVYLVDQAHGGPPERPDQWGWTAAGGGHEGQETVWATSRNGTPVGYLGRTDPDGPCYLMLDRAQVYKAVSRLAEQNQAQLPDPNTLWSLLKERLAEDGRMLCEPGKTTYRRSVPGSHRGTRVPLVNLREDFTAEDGDDRDVGTRTATTPLCGDFPFVPVLPELVALFTSHPGTPQENTESEAPPANPGDRPFRQYLI</sequence>
<evidence type="ECO:0000256" key="1">
    <source>
        <dbReference type="SAM" id="MobiDB-lite"/>
    </source>
</evidence>
<dbReference type="Proteomes" id="UP000286287">
    <property type="component" value="Unassembled WGS sequence"/>
</dbReference>
<dbReference type="EMBL" id="QYUJ01000014">
    <property type="protein sequence ID" value="RJF72748.1"/>
    <property type="molecule type" value="Genomic_DNA"/>
</dbReference>
<evidence type="ECO:0008006" key="4">
    <source>
        <dbReference type="Google" id="ProtNLM"/>
    </source>
</evidence>
<feature type="region of interest" description="Disordered" evidence="1">
    <location>
        <begin position="1"/>
        <end position="21"/>
    </location>
</feature>
<comment type="caution">
    <text evidence="2">The sequence shown here is derived from an EMBL/GenBank/DDBJ whole genome shotgun (WGS) entry which is preliminary data.</text>
</comment>
<dbReference type="RefSeq" id="WP_119765189.1">
    <property type="nucleotide sequence ID" value="NZ_QYUJ01000014.1"/>
</dbReference>
<evidence type="ECO:0000313" key="3">
    <source>
        <dbReference type="Proteomes" id="UP000286287"/>
    </source>
</evidence>
<reference evidence="2 3" key="1">
    <citation type="submission" date="2018-09" db="EMBL/GenBank/DDBJ databases">
        <authorList>
            <person name="Zhu H."/>
        </authorList>
    </citation>
    <scope>NUCLEOTIDE SEQUENCE [LARGE SCALE GENOMIC DNA]</scope>
    <source>
        <strain evidence="2 3">K2S05-167</strain>
    </source>
</reference>
<dbReference type="AlphaFoldDB" id="A0A418V9E5"/>
<dbReference type="OrthoDB" id="5489962at2"/>
<evidence type="ECO:0000313" key="2">
    <source>
        <dbReference type="EMBL" id="RJF72748.1"/>
    </source>
</evidence>
<gene>
    <name evidence="2" type="ORF">D3875_15565</name>
</gene>
<organism evidence="2 3">
    <name type="scientific">Deinococcus cavernae</name>
    <dbReference type="NCBI Taxonomy" id="2320857"/>
    <lineage>
        <taxon>Bacteria</taxon>
        <taxon>Thermotogati</taxon>
        <taxon>Deinococcota</taxon>
        <taxon>Deinococci</taxon>
        <taxon>Deinococcales</taxon>
        <taxon>Deinococcaceae</taxon>
        <taxon>Deinococcus</taxon>
    </lineage>
</organism>
<protein>
    <recommendedName>
        <fullName evidence="4">DUF927 domain-containing protein</fullName>
    </recommendedName>
</protein>
<keyword evidence="3" id="KW-1185">Reference proteome</keyword>
<name>A0A418V9E5_9DEIO</name>
<feature type="region of interest" description="Disordered" evidence="1">
    <location>
        <begin position="919"/>
        <end position="947"/>
    </location>
</feature>